<dbReference type="OrthoDB" id="14911at2759"/>
<dbReference type="GO" id="GO:0030572">
    <property type="term" value="F:phosphatidyltransferase activity"/>
    <property type="evidence" value="ECO:0007669"/>
    <property type="project" value="UniProtKB-ARBA"/>
</dbReference>
<dbReference type="AlphaFoldDB" id="A0A1J4MN09"/>
<dbReference type="SUPFAM" id="SSF56024">
    <property type="entry name" value="Phospholipase D/nuclease"/>
    <property type="match status" value="2"/>
</dbReference>
<dbReference type="InterPro" id="IPR001736">
    <property type="entry name" value="PLipase_D/transphosphatidylase"/>
</dbReference>
<accession>A0A1J4MN09</accession>
<evidence type="ECO:0000259" key="1">
    <source>
        <dbReference type="PROSITE" id="PS50035"/>
    </source>
</evidence>
<sequence>MKKRNKNGIINANYLKSKPWLAEEVNSRIIERNKIFNIQEDKFERDKWFHLLNKFSQYGEITKGNKIKLFENSRDSYLSMIESINLAKKRVWFETYIFEECETGENFIDSFCKASKRGCEVILLLDAFGSCNFPKKWEQKLLKNDVKVIWFNPISQIFKDTFLFRNHRKLLIADETAFCGSINITNRINDSSLYDEMNIENLNTIYNSMMQQLIFLFKQIVYLISPIKINKLCFYDVHAEIKGPATYDLGKVFIDSLKESKYGYNPEMFKRPKEIKDGTILQVLYSNTRKQHRGIQNVLSIATKNSSNCIYLTTSYFFPPSFLCKAIQAAINNNVKVSMLLSGKSDIPGDTIATKYLIKRFLSNNAKFFFTRNLHCHAKYITIDGIWSSFGSFNWDGFSANRNLEVSVASFDPEVASQFMKMQSKMTHSFQSTEQTINQWKKQSKFTRVCSKVAYILVKFVNKCLS</sequence>
<organism evidence="2 3">
    <name type="scientific">Cryptosporidium ubiquitum</name>
    <dbReference type="NCBI Taxonomy" id="857276"/>
    <lineage>
        <taxon>Eukaryota</taxon>
        <taxon>Sar</taxon>
        <taxon>Alveolata</taxon>
        <taxon>Apicomplexa</taxon>
        <taxon>Conoidasida</taxon>
        <taxon>Coccidia</taxon>
        <taxon>Eucoccidiorida</taxon>
        <taxon>Eimeriorina</taxon>
        <taxon>Cryptosporidiidae</taxon>
        <taxon>Cryptosporidium</taxon>
    </lineage>
</organism>
<dbReference type="VEuPathDB" id="CryptoDB:cubi_01105"/>
<feature type="domain" description="PLD phosphodiesterase" evidence="1">
    <location>
        <begin position="162"/>
        <end position="188"/>
    </location>
</feature>
<dbReference type="GO" id="GO:0032049">
    <property type="term" value="P:cardiolipin biosynthetic process"/>
    <property type="evidence" value="ECO:0007669"/>
    <property type="project" value="UniProtKB-ARBA"/>
</dbReference>
<dbReference type="PANTHER" id="PTHR21248:SF22">
    <property type="entry name" value="PHOSPHOLIPASE D"/>
    <property type="match status" value="1"/>
</dbReference>
<gene>
    <name evidence="2" type="ORF">cubi_01105</name>
</gene>
<name>A0A1J4MN09_9CRYT</name>
<dbReference type="EMBL" id="LRBP01000012">
    <property type="protein sequence ID" value="OII74261.1"/>
    <property type="molecule type" value="Genomic_DNA"/>
</dbReference>
<dbReference type="CDD" id="cd09159">
    <property type="entry name" value="PLDc_ybhO_like_2"/>
    <property type="match status" value="1"/>
</dbReference>
<dbReference type="Pfam" id="PF13091">
    <property type="entry name" value="PLDc_2"/>
    <property type="match status" value="2"/>
</dbReference>
<dbReference type="PROSITE" id="PS50035">
    <property type="entry name" value="PLD"/>
    <property type="match status" value="1"/>
</dbReference>
<comment type="caution">
    <text evidence="2">The sequence shown here is derived from an EMBL/GenBank/DDBJ whole genome shotgun (WGS) entry which is preliminary data.</text>
</comment>
<dbReference type="RefSeq" id="XP_028875454.1">
    <property type="nucleotide sequence ID" value="XM_029018117.1"/>
</dbReference>
<dbReference type="Proteomes" id="UP000186176">
    <property type="component" value="Unassembled WGS sequence"/>
</dbReference>
<protein>
    <submittedName>
        <fullName evidence="2">Phosphatidylserine phosphatidylglycerophosphate cardiolipin</fullName>
    </submittedName>
</protein>
<proteinExistence type="predicted"/>
<dbReference type="PANTHER" id="PTHR21248">
    <property type="entry name" value="CARDIOLIPIN SYNTHASE"/>
    <property type="match status" value="1"/>
</dbReference>
<evidence type="ECO:0000313" key="2">
    <source>
        <dbReference type="EMBL" id="OII74261.1"/>
    </source>
</evidence>
<keyword evidence="3" id="KW-1185">Reference proteome</keyword>
<reference evidence="2 3" key="1">
    <citation type="submission" date="2016-10" db="EMBL/GenBank/DDBJ databases">
        <title>Reductive evolution of mitochondrial metabolism and differential evolution of invasion-related proteins in Cryptosporidium.</title>
        <authorList>
            <person name="Liu S."/>
            <person name="Roellig D.M."/>
            <person name="Guo Y."/>
            <person name="Li N."/>
            <person name="Frace M.A."/>
            <person name="Tang K."/>
            <person name="Zhang L."/>
            <person name="Feng Y."/>
            <person name="Xiao L."/>
        </authorList>
    </citation>
    <scope>NUCLEOTIDE SEQUENCE [LARGE SCALE GENOMIC DNA]</scope>
    <source>
        <strain evidence="2">39726</strain>
    </source>
</reference>
<dbReference type="InterPro" id="IPR025202">
    <property type="entry name" value="PLD-like_dom"/>
</dbReference>
<evidence type="ECO:0000313" key="3">
    <source>
        <dbReference type="Proteomes" id="UP000186176"/>
    </source>
</evidence>
<dbReference type="GeneID" id="39977896"/>
<dbReference type="SMART" id="SM00155">
    <property type="entry name" value="PLDc"/>
    <property type="match status" value="2"/>
</dbReference>
<dbReference type="Gene3D" id="3.30.870.10">
    <property type="entry name" value="Endonuclease Chain A"/>
    <property type="match status" value="2"/>
</dbReference>
<dbReference type="CDD" id="cd09110">
    <property type="entry name" value="PLDc_CLS_1"/>
    <property type="match status" value="1"/>
</dbReference>